<feature type="transmembrane region" description="Helical" evidence="1">
    <location>
        <begin position="7"/>
        <end position="26"/>
    </location>
</feature>
<keyword evidence="3" id="KW-1185">Reference proteome</keyword>
<organism evidence="2 3">
    <name type="scientific">Alkalicoccobacillus plakortidis</name>
    <dbReference type="NCBI Taxonomy" id="444060"/>
    <lineage>
        <taxon>Bacteria</taxon>
        <taxon>Bacillati</taxon>
        <taxon>Bacillota</taxon>
        <taxon>Bacilli</taxon>
        <taxon>Bacillales</taxon>
        <taxon>Bacillaceae</taxon>
        <taxon>Alkalicoccobacillus</taxon>
    </lineage>
</organism>
<protein>
    <submittedName>
        <fullName evidence="2">Uncharacterized protein</fullName>
    </submittedName>
</protein>
<evidence type="ECO:0000256" key="1">
    <source>
        <dbReference type="SAM" id="Phobius"/>
    </source>
</evidence>
<evidence type="ECO:0000313" key="2">
    <source>
        <dbReference type="EMBL" id="MCM2676006.1"/>
    </source>
</evidence>
<accession>A0ABT0XJC5</accession>
<feature type="transmembrane region" description="Helical" evidence="1">
    <location>
        <begin position="32"/>
        <end position="50"/>
    </location>
</feature>
<dbReference type="RefSeq" id="WP_251607546.1">
    <property type="nucleotide sequence ID" value="NZ_JAMQJY010000001.1"/>
</dbReference>
<name>A0ABT0XJC5_9BACI</name>
<reference evidence="2" key="1">
    <citation type="submission" date="2022-06" db="EMBL/GenBank/DDBJ databases">
        <title>Alkalicoccobacillus porphyridii sp. nov., isolated from a marine red alga, Porphyridium purpureum and reclassification of Shouchella plakortidis and Shouchella gibsonii as Alkalicoccobacillus plakortidis comb. nov. and Alkalicoccobacillus gibsonii comb. nov.</title>
        <authorList>
            <person name="Kim K.H."/>
            <person name="Lee J.K."/>
            <person name="Han D.M."/>
            <person name="Baek J.H."/>
            <person name="Jeon C.O."/>
        </authorList>
    </citation>
    <scope>NUCLEOTIDE SEQUENCE</scope>
    <source>
        <strain evidence="2">DSM 19153</strain>
    </source>
</reference>
<evidence type="ECO:0000313" key="3">
    <source>
        <dbReference type="Proteomes" id="UP001203665"/>
    </source>
</evidence>
<comment type="caution">
    <text evidence="2">The sequence shown here is derived from an EMBL/GenBank/DDBJ whole genome shotgun (WGS) entry which is preliminary data.</text>
</comment>
<sequence>MKLFSYVVLFWLLFGAGIPLLLWLMIDKPIAGYTILAVIFVTWFCVHHYIKRDKFPKKRRTLER</sequence>
<keyword evidence="1" id="KW-0472">Membrane</keyword>
<keyword evidence="1" id="KW-1133">Transmembrane helix</keyword>
<keyword evidence="1" id="KW-0812">Transmembrane</keyword>
<proteinExistence type="predicted"/>
<gene>
    <name evidence="2" type="ORF">NDM98_11215</name>
</gene>
<dbReference type="Proteomes" id="UP001203665">
    <property type="component" value="Unassembled WGS sequence"/>
</dbReference>
<dbReference type="EMBL" id="JAMQJY010000001">
    <property type="protein sequence ID" value="MCM2676006.1"/>
    <property type="molecule type" value="Genomic_DNA"/>
</dbReference>